<feature type="transmembrane region" description="Helical" evidence="5">
    <location>
        <begin position="265"/>
        <end position="286"/>
    </location>
</feature>
<keyword evidence="7" id="KW-1185">Reference proteome</keyword>
<evidence type="ECO:0000256" key="1">
    <source>
        <dbReference type="ARBA" id="ARBA00004141"/>
    </source>
</evidence>
<sequence length="497" mass="54435">MKVNKNVFRVNSPLNQNIVMGCILFCLPGIYVALTGLGAGGGRPSSASVANETNAILYGLFALCAWLAGTVINLLGPRISIVIGSIGYPLYIGGLWYFDRTGHSWFPLWGGAMLGILCGILLTAAAFIQFAYPEEKDKGLFISMQFMMKASGAFVGALIAFCANVHEKKAVGVSTAVYSVFIAIQTSSILLAVFFITDPKKVVRNDGRHIAIFKAPTLVDGLKDLGKAFLDKRLLILFPAMLVCEMPLAMVSTINAFYFNLRTRSLNNMCFQFIQILMPYLLIYVLDSKRIASRRRRGAIGVVIMGTLAIGACIGLYIWLDVVHYADIKTSPAVDWQDSHFPGIFVIYILFGAIFAGFQVVVEWILSALTNEPSTLAQFAGMVKGTSSLGMCISFVVAAQKVPTVGQLSLQFSLYVLGIAGLFWVLFFHVKETNYFIEETVIVPRHVEEETMGKLGTDQQREAEYIKEHIATQQAAAGVTSLEEDNVEMQTSTIAQK</sequence>
<feature type="transmembrane region" description="Helical" evidence="5">
    <location>
        <begin position="21"/>
        <end position="43"/>
    </location>
</feature>
<feature type="transmembrane region" description="Helical" evidence="5">
    <location>
        <begin position="55"/>
        <end position="72"/>
    </location>
</feature>
<evidence type="ECO:0000313" key="7">
    <source>
        <dbReference type="Proteomes" id="UP000019478"/>
    </source>
</evidence>
<dbReference type="GeneID" id="19172998"/>
<dbReference type="SUPFAM" id="SSF103473">
    <property type="entry name" value="MFS general substrate transporter"/>
    <property type="match status" value="1"/>
</dbReference>
<gene>
    <name evidence="6" type="ORF">A1O3_08912</name>
</gene>
<evidence type="ECO:0000256" key="2">
    <source>
        <dbReference type="ARBA" id="ARBA00022692"/>
    </source>
</evidence>
<feature type="transmembrane region" description="Helical" evidence="5">
    <location>
        <begin position="234"/>
        <end position="259"/>
    </location>
</feature>
<dbReference type="Gene3D" id="1.20.1250.20">
    <property type="entry name" value="MFS general substrate transporter like domains"/>
    <property type="match status" value="1"/>
</dbReference>
<dbReference type="EMBL" id="AMGY01000008">
    <property type="protein sequence ID" value="EXJ79410.1"/>
    <property type="molecule type" value="Genomic_DNA"/>
</dbReference>
<comment type="caution">
    <text evidence="6">The sequence shown here is derived from an EMBL/GenBank/DDBJ whole genome shotgun (WGS) entry which is preliminary data.</text>
</comment>
<evidence type="ECO:0000256" key="3">
    <source>
        <dbReference type="ARBA" id="ARBA00022989"/>
    </source>
</evidence>
<dbReference type="Proteomes" id="UP000019478">
    <property type="component" value="Unassembled WGS sequence"/>
</dbReference>
<evidence type="ECO:0000256" key="4">
    <source>
        <dbReference type="ARBA" id="ARBA00023136"/>
    </source>
</evidence>
<feature type="transmembrane region" description="Helical" evidence="5">
    <location>
        <begin position="379"/>
        <end position="400"/>
    </location>
</feature>
<evidence type="ECO:0000256" key="5">
    <source>
        <dbReference type="SAM" id="Phobius"/>
    </source>
</evidence>
<keyword evidence="2 5" id="KW-0812">Transmembrane</keyword>
<dbReference type="AlphaFoldDB" id="W9XQ28"/>
<dbReference type="PROSITE" id="PS51257">
    <property type="entry name" value="PROKAR_LIPOPROTEIN"/>
    <property type="match status" value="1"/>
</dbReference>
<feature type="transmembrane region" description="Helical" evidence="5">
    <location>
        <begin position="79"/>
        <end position="98"/>
    </location>
</feature>
<dbReference type="PANTHER" id="PTHR23294">
    <property type="entry name" value="ET TRANSLATION PRODUCT-RELATED"/>
    <property type="match status" value="1"/>
</dbReference>
<feature type="transmembrane region" description="Helical" evidence="5">
    <location>
        <begin position="176"/>
        <end position="196"/>
    </location>
</feature>
<feature type="transmembrane region" description="Helical" evidence="5">
    <location>
        <begin position="412"/>
        <end position="430"/>
    </location>
</feature>
<comment type="subcellular location">
    <subcellularLocation>
        <location evidence="1">Membrane</location>
        <topology evidence="1">Multi-pass membrane protein</topology>
    </subcellularLocation>
</comment>
<proteinExistence type="predicted"/>
<protein>
    <submittedName>
        <fullName evidence="6">Uncharacterized protein</fullName>
    </submittedName>
</protein>
<dbReference type="Pfam" id="PF05978">
    <property type="entry name" value="UNC-93"/>
    <property type="match status" value="1"/>
</dbReference>
<dbReference type="InterPro" id="IPR036259">
    <property type="entry name" value="MFS_trans_sf"/>
</dbReference>
<dbReference type="HOGENOM" id="CLU_030884_0_0_1"/>
<feature type="transmembrane region" description="Helical" evidence="5">
    <location>
        <begin position="298"/>
        <end position="320"/>
    </location>
</feature>
<evidence type="ECO:0000313" key="6">
    <source>
        <dbReference type="EMBL" id="EXJ79410.1"/>
    </source>
</evidence>
<dbReference type="InterPro" id="IPR051617">
    <property type="entry name" value="UNC-93-like_regulator"/>
</dbReference>
<dbReference type="eggNOG" id="KOG3098">
    <property type="taxonomic scope" value="Eukaryota"/>
</dbReference>
<dbReference type="RefSeq" id="XP_007737198.1">
    <property type="nucleotide sequence ID" value="XM_007739008.1"/>
</dbReference>
<dbReference type="PANTHER" id="PTHR23294:SF59">
    <property type="entry name" value="UNC93-LIKE PROTEIN C922.05C"/>
    <property type="match status" value="1"/>
</dbReference>
<feature type="transmembrane region" description="Helical" evidence="5">
    <location>
        <begin position="140"/>
        <end position="161"/>
    </location>
</feature>
<feature type="transmembrane region" description="Helical" evidence="5">
    <location>
        <begin position="104"/>
        <end position="128"/>
    </location>
</feature>
<organism evidence="6 7">
    <name type="scientific">Capronia epimyces CBS 606.96</name>
    <dbReference type="NCBI Taxonomy" id="1182542"/>
    <lineage>
        <taxon>Eukaryota</taxon>
        <taxon>Fungi</taxon>
        <taxon>Dikarya</taxon>
        <taxon>Ascomycota</taxon>
        <taxon>Pezizomycotina</taxon>
        <taxon>Eurotiomycetes</taxon>
        <taxon>Chaetothyriomycetidae</taxon>
        <taxon>Chaetothyriales</taxon>
        <taxon>Herpotrichiellaceae</taxon>
        <taxon>Capronia</taxon>
    </lineage>
</organism>
<dbReference type="GO" id="GO:0016020">
    <property type="term" value="C:membrane"/>
    <property type="evidence" value="ECO:0007669"/>
    <property type="project" value="UniProtKB-SubCell"/>
</dbReference>
<dbReference type="InterPro" id="IPR010291">
    <property type="entry name" value="Ion_channel_UNC-93"/>
</dbReference>
<name>W9XQ28_9EURO</name>
<reference evidence="6 7" key="1">
    <citation type="submission" date="2013-03" db="EMBL/GenBank/DDBJ databases">
        <title>The Genome Sequence of Capronia epimyces CBS 606.96.</title>
        <authorList>
            <consortium name="The Broad Institute Genomics Platform"/>
            <person name="Cuomo C."/>
            <person name="de Hoog S."/>
            <person name="Gorbushina A."/>
            <person name="Walker B."/>
            <person name="Young S.K."/>
            <person name="Zeng Q."/>
            <person name="Gargeya S."/>
            <person name="Fitzgerald M."/>
            <person name="Haas B."/>
            <person name="Abouelleil A."/>
            <person name="Allen A.W."/>
            <person name="Alvarado L."/>
            <person name="Arachchi H.M."/>
            <person name="Berlin A.M."/>
            <person name="Chapman S.B."/>
            <person name="Gainer-Dewar J."/>
            <person name="Goldberg J."/>
            <person name="Griggs A."/>
            <person name="Gujja S."/>
            <person name="Hansen M."/>
            <person name="Howarth C."/>
            <person name="Imamovic A."/>
            <person name="Ireland A."/>
            <person name="Larimer J."/>
            <person name="McCowan C."/>
            <person name="Murphy C."/>
            <person name="Pearson M."/>
            <person name="Poon T.W."/>
            <person name="Priest M."/>
            <person name="Roberts A."/>
            <person name="Saif S."/>
            <person name="Shea T."/>
            <person name="Sisk P."/>
            <person name="Sykes S."/>
            <person name="Wortman J."/>
            <person name="Nusbaum C."/>
            <person name="Birren B."/>
        </authorList>
    </citation>
    <scope>NUCLEOTIDE SEQUENCE [LARGE SCALE GENOMIC DNA]</scope>
    <source>
        <strain evidence="6 7">CBS 606.96</strain>
    </source>
</reference>
<accession>W9XQ28</accession>
<keyword evidence="4 5" id="KW-0472">Membrane</keyword>
<feature type="transmembrane region" description="Helical" evidence="5">
    <location>
        <begin position="340"/>
        <end position="367"/>
    </location>
</feature>
<dbReference type="OrthoDB" id="196103at2759"/>
<keyword evidence="3 5" id="KW-1133">Transmembrane helix</keyword>